<evidence type="ECO:0000256" key="4">
    <source>
        <dbReference type="ARBA" id="ARBA00022553"/>
    </source>
</evidence>
<evidence type="ECO:0000256" key="15">
    <source>
        <dbReference type="SAM" id="Phobius"/>
    </source>
</evidence>
<dbReference type="AlphaFoldDB" id="A0A1H9LUV6"/>
<dbReference type="EC" id="2.7.13.3" evidence="13"/>
<dbReference type="GO" id="GO:0000155">
    <property type="term" value="F:phosphorelay sensor kinase activity"/>
    <property type="evidence" value="ECO:0007669"/>
    <property type="project" value="UniProtKB-UniRule"/>
</dbReference>
<keyword evidence="10 15" id="KW-1133">Transmembrane helix</keyword>
<dbReference type="CDD" id="cd16917">
    <property type="entry name" value="HATPase_UhpB-NarQ-NarX-like"/>
    <property type="match status" value="1"/>
</dbReference>
<dbReference type="Pfam" id="PF07730">
    <property type="entry name" value="HisKA_3"/>
    <property type="match status" value="1"/>
</dbReference>
<feature type="transmembrane region" description="Helical" evidence="15">
    <location>
        <begin position="7"/>
        <end position="28"/>
    </location>
</feature>
<keyword evidence="18" id="KW-1185">Reference proteome</keyword>
<dbReference type="SMART" id="SM00387">
    <property type="entry name" value="HATPase_c"/>
    <property type="match status" value="1"/>
</dbReference>
<evidence type="ECO:0000256" key="9">
    <source>
        <dbReference type="ARBA" id="ARBA00022840"/>
    </source>
</evidence>
<evidence type="ECO:0000256" key="11">
    <source>
        <dbReference type="ARBA" id="ARBA00023012"/>
    </source>
</evidence>
<dbReference type="EMBL" id="FOGF01000021">
    <property type="protein sequence ID" value="SER14643.1"/>
    <property type="molecule type" value="Genomic_DNA"/>
</dbReference>
<dbReference type="OrthoDB" id="9795828at2"/>
<dbReference type="InterPro" id="IPR011712">
    <property type="entry name" value="Sig_transdc_His_kin_sub3_dim/P"/>
</dbReference>
<keyword evidence="11 13" id="KW-0902">Two-component regulatory system</keyword>
<organism evidence="17 18">
    <name type="scientific">Granulicatella balaenopterae</name>
    <dbReference type="NCBI Taxonomy" id="137733"/>
    <lineage>
        <taxon>Bacteria</taxon>
        <taxon>Bacillati</taxon>
        <taxon>Bacillota</taxon>
        <taxon>Bacilli</taxon>
        <taxon>Lactobacillales</taxon>
        <taxon>Carnobacteriaceae</taxon>
        <taxon>Granulicatella</taxon>
    </lineage>
</organism>
<dbReference type="InterPro" id="IPR003594">
    <property type="entry name" value="HATPase_dom"/>
</dbReference>
<comment type="subcellular location">
    <subcellularLocation>
        <location evidence="2 13">Cell membrane</location>
        <topology evidence="2 13">Multi-pass membrane protein</topology>
    </subcellularLocation>
</comment>
<dbReference type="Proteomes" id="UP000198556">
    <property type="component" value="Unassembled WGS sequence"/>
</dbReference>
<name>A0A1H9LUV6_9LACT</name>
<evidence type="ECO:0000256" key="5">
    <source>
        <dbReference type="ARBA" id="ARBA00022679"/>
    </source>
</evidence>
<keyword evidence="9 13" id="KW-0067">ATP-binding</keyword>
<dbReference type="GO" id="GO:0005886">
    <property type="term" value="C:plasma membrane"/>
    <property type="evidence" value="ECO:0007669"/>
    <property type="project" value="UniProtKB-SubCell"/>
</dbReference>
<evidence type="ECO:0000259" key="16">
    <source>
        <dbReference type="PROSITE" id="PS50109"/>
    </source>
</evidence>
<dbReference type="PIRSF" id="PIRSF037431">
    <property type="entry name" value="STHK_LiaS"/>
    <property type="match status" value="1"/>
</dbReference>
<protein>
    <recommendedName>
        <fullName evidence="13">Sensor histidine kinase</fullName>
        <ecNumber evidence="13">2.7.13.3</ecNumber>
    </recommendedName>
</protein>
<dbReference type="InterPro" id="IPR036890">
    <property type="entry name" value="HATPase_C_sf"/>
</dbReference>
<feature type="transmembrane region" description="Helical" evidence="15">
    <location>
        <begin position="48"/>
        <end position="70"/>
    </location>
</feature>
<evidence type="ECO:0000256" key="12">
    <source>
        <dbReference type="ARBA" id="ARBA00023136"/>
    </source>
</evidence>
<dbReference type="InterPro" id="IPR017202">
    <property type="entry name" value="LiaS/VraS"/>
</dbReference>
<sequence>MKKNHLLTLWLVFLTYLTVFALFIILALNKLIDWTFFLNMAFMQKLPILLSLILVVGITSLVGVFAYYLVVRYYQKIIRQQLHWLVVGNYEHPILSKPLWLNYYLPINLQSHIEMIQELKEKLISLSQEVQELSAIPQYVGKETKEEILTAERHRLARELHDSVSQQLFAAMMMLSAINEQADQLPANLQKSLSLVEKIINESQSEMRALLLHLRPVNLEDKSLKEGIKALLTELTSKVNMTITWELDDVHLPYGIEDHLFRIVQELLSNTLRHSKANSLEVYLKESSEYIILKVVDDGIGFDTKLTSSSPGSYGLLNMKERVTSMGGTCKIISFPDKGTIIEIKIPITKK</sequence>
<proteinExistence type="predicted"/>
<evidence type="ECO:0000256" key="13">
    <source>
        <dbReference type="PIRNR" id="PIRNR037431"/>
    </source>
</evidence>
<comment type="catalytic activity">
    <reaction evidence="1 13">
        <text>ATP + protein L-histidine = ADP + protein N-phospho-L-histidine.</text>
        <dbReference type="EC" id="2.7.13.3"/>
    </reaction>
</comment>
<dbReference type="Gene3D" id="1.20.5.1930">
    <property type="match status" value="1"/>
</dbReference>
<evidence type="ECO:0000256" key="14">
    <source>
        <dbReference type="SAM" id="Coils"/>
    </source>
</evidence>
<dbReference type="STRING" id="137733.SAMN05421767_12131"/>
<keyword evidence="4" id="KW-0597">Phosphoprotein</keyword>
<evidence type="ECO:0000256" key="1">
    <source>
        <dbReference type="ARBA" id="ARBA00000085"/>
    </source>
</evidence>
<keyword evidence="6 15" id="KW-0812">Transmembrane</keyword>
<keyword evidence="12 13" id="KW-0472">Membrane</keyword>
<dbReference type="PANTHER" id="PTHR24421">
    <property type="entry name" value="NITRATE/NITRITE SENSOR PROTEIN NARX-RELATED"/>
    <property type="match status" value="1"/>
</dbReference>
<keyword evidence="5 13" id="KW-0808">Transferase</keyword>
<evidence type="ECO:0000256" key="7">
    <source>
        <dbReference type="ARBA" id="ARBA00022741"/>
    </source>
</evidence>
<evidence type="ECO:0000313" key="17">
    <source>
        <dbReference type="EMBL" id="SER14643.1"/>
    </source>
</evidence>
<keyword evidence="3 13" id="KW-1003">Cell membrane</keyword>
<keyword evidence="14" id="KW-0175">Coiled coil</keyword>
<gene>
    <name evidence="17" type="ORF">SAMN05421767_12131</name>
</gene>
<evidence type="ECO:0000256" key="3">
    <source>
        <dbReference type="ARBA" id="ARBA00022475"/>
    </source>
</evidence>
<dbReference type="RefSeq" id="WP_089746776.1">
    <property type="nucleotide sequence ID" value="NZ_FOGF01000021.1"/>
</dbReference>
<dbReference type="PROSITE" id="PS50109">
    <property type="entry name" value="HIS_KIN"/>
    <property type="match status" value="1"/>
</dbReference>
<evidence type="ECO:0000256" key="8">
    <source>
        <dbReference type="ARBA" id="ARBA00022777"/>
    </source>
</evidence>
<feature type="domain" description="Histidine kinase" evidence="16">
    <location>
        <begin position="155"/>
        <end position="350"/>
    </location>
</feature>
<dbReference type="GO" id="GO:0005524">
    <property type="term" value="F:ATP binding"/>
    <property type="evidence" value="ECO:0007669"/>
    <property type="project" value="UniProtKB-UniRule"/>
</dbReference>
<keyword evidence="7 13" id="KW-0547">Nucleotide-binding</keyword>
<dbReference type="SUPFAM" id="SSF55874">
    <property type="entry name" value="ATPase domain of HSP90 chaperone/DNA topoisomerase II/histidine kinase"/>
    <property type="match status" value="1"/>
</dbReference>
<accession>A0A1H9LUV6</accession>
<dbReference type="PANTHER" id="PTHR24421:SF37">
    <property type="entry name" value="SENSOR HISTIDINE KINASE NARS"/>
    <property type="match status" value="1"/>
</dbReference>
<evidence type="ECO:0000313" key="18">
    <source>
        <dbReference type="Proteomes" id="UP000198556"/>
    </source>
</evidence>
<dbReference type="Pfam" id="PF02518">
    <property type="entry name" value="HATPase_c"/>
    <property type="match status" value="1"/>
</dbReference>
<evidence type="ECO:0000256" key="2">
    <source>
        <dbReference type="ARBA" id="ARBA00004651"/>
    </source>
</evidence>
<keyword evidence="8 13" id="KW-0418">Kinase</keyword>
<feature type="coiled-coil region" evidence="14">
    <location>
        <begin position="109"/>
        <end position="136"/>
    </location>
</feature>
<dbReference type="InterPro" id="IPR005467">
    <property type="entry name" value="His_kinase_dom"/>
</dbReference>
<dbReference type="GO" id="GO:0046983">
    <property type="term" value="F:protein dimerization activity"/>
    <property type="evidence" value="ECO:0007669"/>
    <property type="project" value="InterPro"/>
</dbReference>
<evidence type="ECO:0000256" key="6">
    <source>
        <dbReference type="ARBA" id="ARBA00022692"/>
    </source>
</evidence>
<dbReference type="InterPro" id="IPR050482">
    <property type="entry name" value="Sensor_HK_TwoCompSys"/>
</dbReference>
<dbReference type="Gene3D" id="3.30.565.10">
    <property type="entry name" value="Histidine kinase-like ATPase, C-terminal domain"/>
    <property type="match status" value="1"/>
</dbReference>
<evidence type="ECO:0000256" key="10">
    <source>
        <dbReference type="ARBA" id="ARBA00022989"/>
    </source>
</evidence>
<reference evidence="17 18" key="1">
    <citation type="submission" date="2016-10" db="EMBL/GenBank/DDBJ databases">
        <authorList>
            <person name="de Groot N.N."/>
        </authorList>
    </citation>
    <scope>NUCLEOTIDE SEQUENCE [LARGE SCALE GENOMIC DNA]</scope>
    <source>
        <strain evidence="17 18">DSM 15827</strain>
    </source>
</reference>